<dbReference type="InterPro" id="IPR010559">
    <property type="entry name" value="Sig_transdc_His_kin_internal"/>
</dbReference>
<keyword evidence="3" id="KW-0597">Phosphoprotein</keyword>
<keyword evidence="6" id="KW-0547">Nucleotide-binding</keyword>
<dbReference type="Proteomes" id="UP000253208">
    <property type="component" value="Unassembled WGS sequence"/>
</dbReference>
<keyword evidence="4" id="KW-0808">Transferase</keyword>
<evidence type="ECO:0000256" key="12">
    <source>
        <dbReference type="SAM" id="Phobius"/>
    </source>
</evidence>
<dbReference type="GO" id="GO:0005886">
    <property type="term" value="C:plasma membrane"/>
    <property type="evidence" value="ECO:0007669"/>
    <property type="project" value="UniProtKB-SubCell"/>
</dbReference>
<evidence type="ECO:0000313" key="14">
    <source>
        <dbReference type="EMBL" id="RCH42372.1"/>
    </source>
</evidence>
<evidence type="ECO:0000256" key="5">
    <source>
        <dbReference type="ARBA" id="ARBA00022692"/>
    </source>
</evidence>
<keyword evidence="2" id="KW-1003">Cell membrane</keyword>
<protein>
    <recommendedName>
        <fullName evidence="13">Signal transduction histidine kinase internal region domain-containing protein</fullName>
    </recommendedName>
</protein>
<dbReference type="GO" id="GO:0000155">
    <property type="term" value="F:phosphorelay sensor kinase activity"/>
    <property type="evidence" value="ECO:0007669"/>
    <property type="project" value="InterPro"/>
</dbReference>
<evidence type="ECO:0000313" key="15">
    <source>
        <dbReference type="Proteomes" id="UP000253208"/>
    </source>
</evidence>
<proteinExistence type="predicted"/>
<evidence type="ECO:0000256" key="4">
    <source>
        <dbReference type="ARBA" id="ARBA00022679"/>
    </source>
</evidence>
<dbReference type="SUPFAM" id="SSF55874">
    <property type="entry name" value="ATPase domain of HSP90 chaperone/DNA topoisomerase II/histidine kinase"/>
    <property type="match status" value="1"/>
</dbReference>
<name>A0A367FV85_9FIRM</name>
<keyword evidence="7" id="KW-0418">Kinase</keyword>
<evidence type="ECO:0000256" key="6">
    <source>
        <dbReference type="ARBA" id="ARBA00022741"/>
    </source>
</evidence>
<gene>
    <name evidence="14" type="ORF">C4886_14550</name>
</gene>
<dbReference type="AlphaFoldDB" id="A0A367FV85"/>
<dbReference type="Pfam" id="PF06580">
    <property type="entry name" value="His_kinase"/>
    <property type="match status" value="1"/>
</dbReference>
<keyword evidence="10" id="KW-0902">Two-component regulatory system</keyword>
<feature type="transmembrane region" description="Helical" evidence="12">
    <location>
        <begin position="16"/>
        <end position="39"/>
    </location>
</feature>
<dbReference type="Gene3D" id="6.10.340.10">
    <property type="match status" value="1"/>
</dbReference>
<evidence type="ECO:0000256" key="7">
    <source>
        <dbReference type="ARBA" id="ARBA00022777"/>
    </source>
</evidence>
<evidence type="ECO:0000259" key="13">
    <source>
        <dbReference type="Pfam" id="PF06580"/>
    </source>
</evidence>
<evidence type="ECO:0000256" key="11">
    <source>
        <dbReference type="ARBA" id="ARBA00023136"/>
    </source>
</evidence>
<comment type="subcellular location">
    <subcellularLocation>
        <location evidence="1">Cell membrane</location>
        <topology evidence="1">Multi-pass membrane protein</topology>
    </subcellularLocation>
</comment>
<evidence type="ECO:0000256" key="1">
    <source>
        <dbReference type="ARBA" id="ARBA00004651"/>
    </source>
</evidence>
<organism evidence="14 15">
    <name type="scientific">Blautia obeum</name>
    <dbReference type="NCBI Taxonomy" id="40520"/>
    <lineage>
        <taxon>Bacteria</taxon>
        <taxon>Bacillati</taxon>
        <taxon>Bacillota</taxon>
        <taxon>Clostridia</taxon>
        <taxon>Lachnospirales</taxon>
        <taxon>Lachnospiraceae</taxon>
        <taxon>Blautia</taxon>
    </lineage>
</organism>
<dbReference type="GO" id="GO:0005524">
    <property type="term" value="F:ATP binding"/>
    <property type="evidence" value="ECO:0007669"/>
    <property type="project" value="UniProtKB-KW"/>
</dbReference>
<evidence type="ECO:0000256" key="9">
    <source>
        <dbReference type="ARBA" id="ARBA00022989"/>
    </source>
</evidence>
<keyword evidence="9 12" id="KW-1133">Transmembrane helix</keyword>
<feature type="transmembrane region" description="Helical" evidence="12">
    <location>
        <begin position="290"/>
        <end position="309"/>
    </location>
</feature>
<comment type="caution">
    <text evidence="14">The sequence shown here is derived from an EMBL/GenBank/DDBJ whole genome shotgun (WGS) entry which is preliminary data.</text>
</comment>
<evidence type="ECO:0000256" key="3">
    <source>
        <dbReference type="ARBA" id="ARBA00022553"/>
    </source>
</evidence>
<sequence length="579" mass="67159">MEKNKSVKRMDWRQKVLISILGSFIVILSILFYITYHYFVAKIETGNEKVVLMTFEQAEKNLKNVLKNAELCLDKYVTNDLIWDFENNYPETDIESNELKVKITDSFINEMSVNREVSALGFLRGDGWGIVSSVLRKNRTGNTQISGNLLKVLKQSKDAYPYTTWIPSWELNLNNESPLRLMSQNASLIGIKALGESSELEKDGYLIVAVSESDLQSTYRSVAFDDSTAVLVDGNNQIISNVGEKLLGEQLKTGSDTQNIEYDLDIYNWKLCDMIPKQEYMKDAKDIRNFGVLICLAAILSTAFVSIVWSRKYTRPIELLMKNMHHVRYQEFEIDKPQKLGWKELDRLNEELYYTAQSIKDYIERLKLVEREKTKEELLALQYQMNPHFLLNSLNSIRWMAMMTNNKIVADTLVTLGKIITPMLRNPSLTWKIENEIEFLDNYVAMMQLRFGHDMEYSMNCSKEWYDLVFPRLILQPLIENCFVHGSSSEEIRTINVIIECNERIEVKVINSGVFFDEIQLKEIYMKMKTFSKASDHIGMANVYKRLNLLYGDQGSMRVESNRKLGFIVEVSFPKSTKM</sequence>
<keyword evidence="11 12" id="KW-0472">Membrane</keyword>
<dbReference type="InterPro" id="IPR036890">
    <property type="entry name" value="HATPase_C_sf"/>
</dbReference>
<dbReference type="EMBL" id="PSQG01000023">
    <property type="protein sequence ID" value="RCH42372.1"/>
    <property type="molecule type" value="Genomic_DNA"/>
</dbReference>
<keyword evidence="8" id="KW-0067">ATP-binding</keyword>
<accession>A0A367FV85</accession>
<dbReference type="Gene3D" id="3.30.565.10">
    <property type="entry name" value="Histidine kinase-like ATPase, C-terminal domain"/>
    <property type="match status" value="1"/>
</dbReference>
<dbReference type="PANTHER" id="PTHR34220">
    <property type="entry name" value="SENSOR HISTIDINE KINASE YPDA"/>
    <property type="match status" value="1"/>
</dbReference>
<dbReference type="InterPro" id="IPR050640">
    <property type="entry name" value="Bact_2-comp_sensor_kinase"/>
</dbReference>
<dbReference type="RefSeq" id="WP_114002667.1">
    <property type="nucleotide sequence ID" value="NZ_PSQG01000023.1"/>
</dbReference>
<evidence type="ECO:0000256" key="10">
    <source>
        <dbReference type="ARBA" id="ARBA00023012"/>
    </source>
</evidence>
<feature type="domain" description="Signal transduction histidine kinase internal region" evidence="13">
    <location>
        <begin position="377"/>
        <end position="454"/>
    </location>
</feature>
<dbReference type="PANTHER" id="PTHR34220:SF11">
    <property type="entry name" value="SENSOR PROTEIN KINASE HPTS"/>
    <property type="match status" value="1"/>
</dbReference>
<evidence type="ECO:0000256" key="8">
    <source>
        <dbReference type="ARBA" id="ARBA00022840"/>
    </source>
</evidence>
<evidence type="ECO:0000256" key="2">
    <source>
        <dbReference type="ARBA" id="ARBA00022475"/>
    </source>
</evidence>
<keyword evidence="5 12" id="KW-0812">Transmembrane</keyword>
<reference evidence="14 15" key="1">
    <citation type="submission" date="2018-02" db="EMBL/GenBank/DDBJ databases">
        <title>Complete genome sequencing of Faecalibacterium prausnitzii strains isolated from the human gut.</title>
        <authorList>
            <person name="Fitzgerald B.C."/>
            <person name="Shkoporov A.N."/>
            <person name="Ross P.R."/>
            <person name="Hill C."/>
        </authorList>
    </citation>
    <scope>NUCLEOTIDE SEQUENCE [LARGE SCALE GENOMIC DNA]</scope>
    <source>
        <strain evidence="14 15">APC942/31-1</strain>
    </source>
</reference>